<gene>
    <name evidence="1" type="ORF">BHF68_01550</name>
</gene>
<organism evidence="1 2">
    <name type="scientific">Desulfuribacillus alkaliarsenatis</name>
    <dbReference type="NCBI Taxonomy" id="766136"/>
    <lineage>
        <taxon>Bacteria</taxon>
        <taxon>Bacillati</taxon>
        <taxon>Bacillota</taxon>
        <taxon>Desulfuribacillia</taxon>
        <taxon>Desulfuribacillales</taxon>
        <taxon>Desulfuribacillaceae</taxon>
        <taxon>Desulfuribacillus</taxon>
    </lineage>
</organism>
<dbReference type="RefSeq" id="WP_069641882.1">
    <property type="nucleotide sequence ID" value="NZ_MIJE01000001.1"/>
</dbReference>
<dbReference type="AlphaFoldDB" id="A0A1E5G5C5"/>
<reference evidence="1 2" key="1">
    <citation type="submission" date="2016-09" db="EMBL/GenBank/DDBJ databases">
        <title>Draft genome sequence for the type strain of Desulfuribacillus alkaliarsenatis AHT28, an obligately anaerobic, sulfidogenic bacterium isolated from Russian soda lake sediments.</title>
        <authorList>
            <person name="Abin C.A."/>
            <person name="Hollibaugh J.T."/>
        </authorList>
    </citation>
    <scope>NUCLEOTIDE SEQUENCE [LARGE SCALE GENOMIC DNA]</scope>
    <source>
        <strain evidence="1 2">AHT28</strain>
    </source>
</reference>
<proteinExistence type="predicted"/>
<dbReference type="EMBL" id="MIJE01000001">
    <property type="protein sequence ID" value="OEF98390.1"/>
    <property type="molecule type" value="Genomic_DNA"/>
</dbReference>
<protein>
    <submittedName>
        <fullName evidence="1">Uncharacterized protein</fullName>
    </submittedName>
</protein>
<comment type="caution">
    <text evidence="1">The sequence shown here is derived from an EMBL/GenBank/DDBJ whole genome shotgun (WGS) entry which is preliminary data.</text>
</comment>
<sequence length="83" mass="9906">MRDLKNNQVRIRYLQLGKYRVTLVGVIDSWSGSEIDFYDNQKRYHKLSLANVLRIEPIHIKTDAKAWNEKEDYTEQSSLDDYL</sequence>
<evidence type="ECO:0000313" key="2">
    <source>
        <dbReference type="Proteomes" id="UP000094296"/>
    </source>
</evidence>
<name>A0A1E5G5C5_9FIRM</name>
<dbReference type="OrthoDB" id="9803224at2"/>
<accession>A0A1E5G5C5</accession>
<dbReference type="STRING" id="766136.BHF68_01550"/>
<keyword evidence="2" id="KW-1185">Reference proteome</keyword>
<evidence type="ECO:0000313" key="1">
    <source>
        <dbReference type="EMBL" id="OEF98390.1"/>
    </source>
</evidence>
<dbReference type="Proteomes" id="UP000094296">
    <property type="component" value="Unassembled WGS sequence"/>
</dbReference>